<accession>A0ABQ8YXE0</accession>
<proteinExistence type="predicted"/>
<name>A0ABQ8YXE0_9EUKA</name>
<feature type="transmembrane region" description="Helical" evidence="1">
    <location>
        <begin position="25"/>
        <end position="43"/>
    </location>
</feature>
<protein>
    <submittedName>
        <fullName evidence="2">Uncharacterized protein</fullName>
    </submittedName>
</protein>
<evidence type="ECO:0000313" key="3">
    <source>
        <dbReference type="Proteomes" id="UP001150062"/>
    </source>
</evidence>
<dbReference type="EMBL" id="JAOAOG010000102">
    <property type="protein sequence ID" value="KAJ6249263.1"/>
    <property type="molecule type" value="Genomic_DNA"/>
</dbReference>
<keyword evidence="3" id="KW-1185">Reference proteome</keyword>
<sequence length="161" mass="18496">MMICTMGLIETKNIVQTIWSTVYDTVLLIFDTVIAAFSFKLANRLKKQIPMNYETIISKILKKLILVLIFDGIIFILVGLFNVYFISIKWPYEGQSLAWYYTHKTIWPFFALNILTLVPTLSIIILIFGQQIKSQHNANIPDGINSHSKLLSKSLDSESDY</sequence>
<feature type="transmembrane region" description="Helical" evidence="1">
    <location>
        <begin position="64"/>
        <end position="86"/>
    </location>
</feature>
<gene>
    <name evidence="2" type="ORF">M0813_01864</name>
</gene>
<dbReference type="Proteomes" id="UP001150062">
    <property type="component" value="Unassembled WGS sequence"/>
</dbReference>
<reference evidence="2" key="1">
    <citation type="submission" date="2022-08" db="EMBL/GenBank/DDBJ databases">
        <title>Novel sulfate-reducing endosymbionts in the free-living metamonad Anaeramoeba.</title>
        <authorList>
            <person name="Jerlstrom-Hultqvist J."/>
            <person name="Cepicka I."/>
            <person name="Gallot-Lavallee L."/>
            <person name="Salas-Leiva D."/>
            <person name="Curtis B.A."/>
            <person name="Zahonova K."/>
            <person name="Pipaliya S."/>
            <person name="Dacks J."/>
            <person name="Roger A.J."/>
        </authorList>
    </citation>
    <scope>NUCLEOTIDE SEQUENCE</scope>
    <source>
        <strain evidence="2">Schooner1</strain>
    </source>
</reference>
<keyword evidence="1" id="KW-0812">Transmembrane</keyword>
<evidence type="ECO:0000256" key="1">
    <source>
        <dbReference type="SAM" id="Phobius"/>
    </source>
</evidence>
<feature type="transmembrane region" description="Helical" evidence="1">
    <location>
        <begin position="106"/>
        <end position="128"/>
    </location>
</feature>
<organism evidence="2 3">
    <name type="scientific">Anaeramoeba flamelloides</name>
    <dbReference type="NCBI Taxonomy" id="1746091"/>
    <lineage>
        <taxon>Eukaryota</taxon>
        <taxon>Metamonada</taxon>
        <taxon>Anaeramoebidae</taxon>
        <taxon>Anaeramoeba</taxon>
    </lineage>
</organism>
<comment type="caution">
    <text evidence="2">The sequence shown here is derived from an EMBL/GenBank/DDBJ whole genome shotgun (WGS) entry which is preliminary data.</text>
</comment>
<keyword evidence="1" id="KW-1133">Transmembrane helix</keyword>
<evidence type="ECO:0000313" key="2">
    <source>
        <dbReference type="EMBL" id="KAJ6249263.1"/>
    </source>
</evidence>
<keyword evidence="1" id="KW-0472">Membrane</keyword>